<dbReference type="EMBL" id="KN759779">
    <property type="protein sequence ID" value="KIH48425.1"/>
    <property type="molecule type" value="Genomic_DNA"/>
</dbReference>
<dbReference type="Proteomes" id="UP000054047">
    <property type="component" value="Unassembled WGS sequence"/>
</dbReference>
<evidence type="ECO:0000259" key="4">
    <source>
        <dbReference type="Pfam" id="PF00104"/>
    </source>
</evidence>
<feature type="non-terminal residue" evidence="5">
    <location>
        <position position="161"/>
    </location>
</feature>
<dbReference type="Gene3D" id="1.10.565.10">
    <property type="entry name" value="Retinoid X Receptor"/>
    <property type="match status" value="1"/>
</dbReference>
<dbReference type="InterPro" id="IPR000536">
    <property type="entry name" value="Nucl_hrmn_rcpt_lig-bd"/>
</dbReference>
<evidence type="ECO:0000256" key="1">
    <source>
        <dbReference type="ARBA" id="ARBA00023015"/>
    </source>
</evidence>
<dbReference type="InterPro" id="IPR035500">
    <property type="entry name" value="NHR-like_dom_sf"/>
</dbReference>
<keyword evidence="6" id="KW-1185">Reference proteome</keyword>
<keyword evidence="3" id="KW-0675">Receptor</keyword>
<keyword evidence="2" id="KW-0804">Transcription</keyword>
<protein>
    <recommendedName>
        <fullName evidence="4">NR LBD domain-containing protein</fullName>
    </recommendedName>
</protein>
<reference evidence="5 6" key="1">
    <citation type="submission" date="2013-12" db="EMBL/GenBank/DDBJ databases">
        <title>Draft genome of the parsitic nematode Ancylostoma duodenale.</title>
        <authorList>
            <person name="Mitreva M."/>
        </authorList>
    </citation>
    <scope>NUCLEOTIDE SEQUENCE [LARGE SCALE GENOMIC DNA]</scope>
    <source>
        <strain evidence="5 6">Zhejiang</strain>
    </source>
</reference>
<proteinExistence type="predicted"/>
<name>A0A0C2FIP6_9BILA</name>
<dbReference type="AlphaFoldDB" id="A0A0C2FIP6"/>
<keyword evidence="1" id="KW-0805">Transcription regulation</keyword>
<dbReference type="InterPro" id="IPR052499">
    <property type="entry name" value="C.elegans_NHRs"/>
</dbReference>
<dbReference type="Pfam" id="PF00104">
    <property type="entry name" value="Hormone_recep"/>
    <property type="match status" value="1"/>
</dbReference>
<evidence type="ECO:0000256" key="3">
    <source>
        <dbReference type="ARBA" id="ARBA00023170"/>
    </source>
</evidence>
<evidence type="ECO:0000256" key="2">
    <source>
        <dbReference type="ARBA" id="ARBA00023163"/>
    </source>
</evidence>
<organism evidence="5 6">
    <name type="scientific">Ancylostoma duodenale</name>
    <dbReference type="NCBI Taxonomy" id="51022"/>
    <lineage>
        <taxon>Eukaryota</taxon>
        <taxon>Metazoa</taxon>
        <taxon>Ecdysozoa</taxon>
        <taxon>Nematoda</taxon>
        <taxon>Chromadorea</taxon>
        <taxon>Rhabditida</taxon>
        <taxon>Rhabditina</taxon>
        <taxon>Rhabditomorpha</taxon>
        <taxon>Strongyloidea</taxon>
        <taxon>Ancylostomatidae</taxon>
        <taxon>Ancylostomatinae</taxon>
        <taxon>Ancylostoma</taxon>
    </lineage>
</organism>
<sequence length="161" mass="18883">MYSRIMVPAHSSCEYIEINFVFRDEHRMGWNQDEFVEADNFTDVMKQLYCRTFTFFADFVSSCPELSLLEAKDKANTFSTNWCGVILFTALYHAYVSNLYGILLPHGFKYSLLKSKDDHDYNDFLQNLVGYLHCHVVKVFRETQITSEEYSFLKTLILFSG</sequence>
<feature type="domain" description="NR LBD" evidence="4">
    <location>
        <begin position="48"/>
        <end position="159"/>
    </location>
</feature>
<gene>
    <name evidence="5" type="ORF">ANCDUO_21507</name>
</gene>
<evidence type="ECO:0000313" key="6">
    <source>
        <dbReference type="Proteomes" id="UP000054047"/>
    </source>
</evidence>
<dbReference type="SUPFAM" id="SSF48508">
    <property type="entry name" value="Nuclear receptor ligand-binding domain"/>
    <property type="match status" value="1"/>
</dbReference>
<evidence type="ECO:0000313" key="5">
    <source>
        <dbReference type="EMBL" id="KIH48425.1"/>
    </source>
</evidence>
<dbReference type="PANTHER" id="PTHR47630">
    <property type="entry name" value="NUCLEAR HORMONE RECEPTOR FAMILY-RELATED-RELATED"/>
    <property type="match status" value="1"/>
</dbReference>
<accession>A0A0C2FIP6</accession>